<evidence type="ECO:0000259" key="1">
    <source>
        <dbReference type="Pfam" id="PF07589"/>
    </source>
</evidence>
<feature type="domain" description="Ice-binding protein C-terminal" evidence="1">
    <location>
        <begin position="39"/>
        <end position="63"/>
    </location>
</feature>
<dbReference type="Proteomes" id="UP000183339">
    <property type="component" value="Unassembled WGS sequence"/>
</dbReference>
<proteinExistence type="predicted"/>
<dbReference type="OrthoDB" id="8565006at2"/>
<gene>
    <name evidence="2" type="ORF">SAMN05216412_101267</name>
</gene>
<evidence type="ECO:0000313" key="2">
    <source>
        <dbReference type="EMBL" id="SES69430.1"/>
    </source>
</evidence>
<reference evidence="2 3" key="1">
    <citation type="submission" date="2016-10" db="EMBL/GenBank/DDBJ databases">
        <authorList>
            <person name="de Groot N.N."/>
        </authorList>
    </citation>
    <scope>NUCLEOTIDE SEQUENCE [LARGE SCALE GENOMIC DNA]</scope>
    <source>
        <strain evidence="2 3">Nl7</strain>
    </source>
</reference>
<dbReference type="EMBL" id="FOHI01000001">
    <property type="protein sequence ID" value="SES69430.1"/>
    <property type="molecule type" value="Genomic_DNA"/>
</dbReference>
<dbReference type="Pfam" id="PF07589">
    <property type="entry name" value="PEP-CTERM"/>
    <property type="match status" value="1"/>
</dbReference>
<organism evidence="2 3">
    <name type="scientific">Nitrosospira multiformis</name>
    <dbReference type="NCBI Taxonomy" id="1231"/>
    <lineage>
        <taxon>Bacteria</taxon>
        <taxon>Pseudomonadati</taxon>
        <taxon>Pseudomonadota</taxon>
        <taxon>Betaproteobacteria</taxon>
        <taxon>Nitrosomonadales</taxon>
        <taxon>Nitrosomonadaceae</taxon>
        <taxon>Nitrosospira</taxon>
    </lineage>
</organism>
<dbReference type="AlphaFoldDB" id="A0A1H9YK57"/>
<sequence>MVNAGWVLERAYDINDNGWIIGEARIGLIGENHAFLLTPIPEPETYVMFLAGLGLMTVISRRRKIS</sequence>
<protein>
    <submittedName>
        <fullName evidence="2">PEP-CTERM protein-sorting domain-containing protein</fullName>
    </submittedName>
</protein>
<evidence type="ECO:0000313" key="3">
    <source>
        <dbReference type="Proteomes" id="UP000183339"/>
    </source>
</evidence>
<dbReference type="InterPro" id="IPR013424">
    <property type="entry name" value="Ice-binding_C"/>
</dbReference>
<name>A0A1H9YK57_9PROT</name>
<accession>A0A1H9YK57</accession>
<dbReference type="NCBIfam" id="TIGR02595">
    <property type="entry name" value="PEP_CTERM"/>
    <property type="match status" value="1"/>
</dbReference>
<dbReference type="RefSeq" id="WP_074703861.1">
    <property type="nucleotide sequence ID" value="NZ_FOHI01000001.1"/>
</dbReference>